<proteinExistence type="predicted"/>
<keyword evidence="3" id="KW-1185">Reference proteome</keyword>
<organism evidence="2 3">
    <name type="scientific">Sphaerobolus stellatus (strain SS14)</name>
    <dbReference type="NCBI Taxonomy" id="990650"/>
    <lineage>
        <taxon>Eukaryota</taxon>
        <taxon>Fungi</taxon>
        <taxon>Dikarya</taxon>
        <taxon>Basidiomycota</taxon>
        <taxon>Agaricomycotina</taxon>
        <taxon>Agaricomycetes</taxon>
        <taxon>Phallomycetidae</taxon>
        <taxon>Geastrales</taxon>
        <taxon>Sphaerobolaceae</taxon>
        <taxon>Sphaerobolus</taxon>
    </lineage>
</organism>
<evidence type="ECO:0000313" key="3">
    <source>
        <dbReference type="Proteomes" id="UP000054279"/>
    </source>
</evidence>
<feature type="compositionally biased region" description="Low complexity" evidence="1">
    <location>
        <begin position="93"/>
        <end position="103"/>
    </location>
</feature>
<dbReference type="AlphaFoldDB" id="A0A0C9UDH9"/>
<feature type="region of interest" description="Disordered" evidence="1">
    <location>
        <begin position="445"/>
        <end position="467"/>
    </location>
</feature>
<evidence type="ECO:0000256" key="1">
    <source>
        <dbReference type="SAM" id="MobiDB-lite"/>
    </source>
</evidence>
<protein>
    <submittedName>
        <fullName evidence="2">Uncharacterized protein</fullName>
    </submittedName>
</protein>
<dbReference type="Proteomes" id="UP000054279">
    <property type="component" value="Unassembled WGS sequence"/>
</dbReference>
<feature type="region of interest" description="Disordered" evidence="1">
    <location>
        <begin position="72"/>
        <end position="107"/>
    </location>
</feature>
<sequence length="561" mass="63146">MDPTRPIQAFEQIGHKTTSSDASYECVEDALVTDLKAYQEFLLPPALCVHPFFDLENAENWVLKIKREPVSINGNMTSGTGNKQDSFVLDFDSSSSPSRAPSAGISKRKRCLSSHASSDSVYSSSEIILLSTPVSKRTKKESDQTSSVKVTRKTRVGLIILVKGVPQAWAVPKDGSAYLLDLTDSPEVLEVPDGKPKSMDSLIRAMDEDSWGGSSSRTEGNCTVAAGIFGDESIRVRKATLHCNGLNVCECLDSVLLNGIQRYEPDEEAKLALWEHEREYRNKESNDPLRCLVRLYNIIMSTACRKPDCKGLPIMKTRSQGVSPEGKLSFIGCELWSLKEQYEHRYVTIPQEIDEDELRLVMETGCLSGNLTLGERCSFTQHPRFGLRKHCLMLRMGRLSVHPWFNTNVTQNFKYLCRLNRRSVKLSSYFKSPIVIQPTVSKTHFVPTGTPPTTQRSRRSGPASSTKHLLNGQAFEDALSGYVDDRRLRDTLRKLNRVKYPNGMDWEVIRGGVRIAVTMFYDIVKNIHTVPYIAIDFTFKPVRGETNRWDVAAFLEEIDRS</sequence>
<reference evidence="2 3" key="1">
    <citation type="submission" date="2014-06" db="EMBL/GenBank/DDBJ databases">
        <title>Evolutionary Origins and Diversification of the Mycorrhizal Mutualists.</title>
        <authorList>
            <consortium name="DOE Joint Genome Institute"/>
            <consortium name="Mycorrhizal Genomics Consortium"/>
            <person name="Kohler A."/>
            <person name="Kuo A."/>
            <person name="Nagy L.G."/>
            <person name="Floudas D."/>
            <person name="Copeland A."/>
            <person name="Barry K.W."/>
            <person name="Cichocki N."/>
            <person name="Veneault-Fourrey C."/>
            <person name="LaButti K."/>
            <person name="Lindquist E.A."/>
            <person name="Lipzen A."/>
            <person name="Lundell T."/>
            <person name="Morin E."/>
            <person name="Murat C."/>
            <person name="Riley R."/>
            <person name="Ohm R."/>
            <person name="Sun H."/>
            <person name="Tunlid A."/>
            <person name="Henrissat B."/>
            <person name="Grigoriev I.V."/>
            <person name="Hibbett D.S."/>
            <person name="Martin F."/>
        </authorList>
    </citation>
    <scope>NUCLEOTIDE SEQUENCE [LARGE SCALE GENOMIC DNA]</scope>
    <source>
        <strain evidence="2 3">SS14</strain>
    </source>
</reference>
<evidence type="ECO:0000313" key="2">
    <source>
        <dbReference type="EMBL" id="KIJ23466.1"/>
    </source>
</evidence>
<accession>A0A0C9UDH9</accession>
<name>A0A0C9UDH9_SPHS4</name>
<dbReference type="HOGENOM" id="CLU_485850_0_0_1"/>
<feature type="compositionally biased region" description="Polar residues" evidence="1">
    <location>
        <begin position="72"/>
        <end position="85"/>
    </location>
</feature>
<gene>
    <name evidence="2" type="ORF">M422DRAFT_56824</name>
</gene>
<dbReference type="OrthoDB" id="3267672at2759"/>
<dbReference type="EMBL" id="KN837665">
    <property type="protein sequence ID" value="KIJ23466.1"/>
    <property type="molecule type" value="Genomic_DNA"/>
</dbReference>